<name>A0A917X9G0_9ACTN</name>
<dbReference type="GO" id="GO:0016787">
    <property type="term" value="F:hydrolase activity"/>
    <property type="evidence" value="ECO:0007669"/>
    <property type="project" value="UniProtKB-KW"/>
</dbReference>
<dbReference type="AlphaFoldDB" id="A0A917X9G0"/>
<dbReference type="InterPro" id="IPR023214">
    <property type="entry name" value="HAD_sf"/>
</dbReference>
<dbReference type="PANTHER" id="PTHR46649">
    <property type="match status" value="1"/>
</dbReference>
<gene>
    <name evidence="1" type="ORF">GCM10011578_017150</name>
</gene>
<dbReference type="SFLD" id="SFLDS00003">
    <property type="entry name" value="Haloacid_Dehalogenase"/>
    <property type="match status" value="1"/>
</dbReference>
<dbReference type="Proteomes" id="UP000653411">
    <property type="component" value="Unassembled WGS sequence"/>
</dbReference>
<dbReference type="Gene3D" id="3.40.50.1000">
    <property type="entry name" value="HAD superfamily/HAD-like"/>
    <property type="match status" value="1"/>
</dbReference>
<dbReference type="EMBL" id="BMML01000003">
    <property type="protein sequence ID" value="GGM96986.1"/>
    <property type="molecule type" value="Genomic_DNA"/>
</dbReference>
<dbReference type="PRINTS" id="PR00413">
    <property type="entry name" value="HADHALOGNASE"/>
</dbReference>
<evidence type="ECO:0000313" key="1">
    <source>
        <dbReference type="EMBL" id="GGM96986.1"/>
    </source>
</evidence>
<dbReference type="SFLD" id="SFLDG01129">
    <property type="entry name" value="C1.5:_HAD__Beta-PGM__Phosphata"/>
    <property type="match status" value="1"/>
</dbReference>
<dbReference type="PANTHER" id="PTHR46649:SF4">
    <property type="entry name" value="HALOACID DEHALOGENASE-LIKE HYDROLASE (HAD) SUPERFAMILY PROTEIN"/>
    <property type="match status" value="1"/>
</dbReference>
<organism evidence="1 2">
    <name type="scientific">Streptomyces fuscichromogenes</name>
    <dbReference type="NCBI Taxonomy" id="1324013"/>
    <lineage>
        <taxon>Bacteria</taxon>
        <taxon>Bacillati</taxon>
        <taxon>Actinomycetota</taxon>
        <taxon>Actinomycetes</taxon>
        <taxon>Kitasatosporales</taxon>
        <taxon>Streptomycetaceae</taxon>
        <taxon>Streptomyces</taxon>
    </lineage>
</organism>
<dbReference type="SUPFAM" id="SSF56784">
    <property type="entry name" value="HAD-like"/>
    <property type="match status" value="1"/>
</dbReference>
<reference evidence="1" key="1">
    <citation type="journal article" date="2014" name="Int. J. Syst. Evol. Microbiol.">
        <title>Complete genome sequence of Corynebacterium casei LMG S-19264T (=DSM 44701T), isolated from a smear-ripened cheese.</title>
        <authorList>
            <consortium name="US DOE Joint Genome Institute (JGI-PGF)"/>
            <person name="Walter F."/>
            <person name="Albersmeier A."/>
            <person name="Kalinowski J."/>
            <person name="Ruckert C."/>
        </authorList>
    </citation>
    <scope>NUCLEOTIDE SEQUENCE</scope>
    <source>
        <strain evidence="1">CGMCC 4.7110</strain>
    </source>
</reference>
<evidence type="ECO:0000313" key="2">
    <source>
        <dbReference type="Proteomes" id="UP000653411"/>
    </source>
</evidence>
<dbReference type="InterPro" id="IPR006439">
    <property type="entry name" value="HAD-SF_hydro_IA"/>
</dbReference>
<dbReference type="Pfam" id="PF00702">
    <property type="entry name" value="Hydrolase"/>
    <property type="match status" value="1"/>
</dbReference>
<keyword evidence="2" id="KW-1185">Reference proteome</keyword>
<comment type="caution">
    <text evidence="1">The sequence shown here is derived from an EMBL/GenBank/DDBJ whole genome shotgun (WGS) entry which is preliminary data.</text>
</comment>
<dbReference type="RefSeq" id="WP_189262220.1">
    <property type="nucleotide sequence ID" value="NZ_BMML01000003.1"/>
</dbReference>
<dbReference type="NCBIfam" id="TIGR01549">
    <property type="entry name" value="HAD-SF-IA-v1"/>
    <property type="match status" value="1"/>
</dbReference>
<protein>
    <submittedName>
        <fullName evidence="1">Hydrolase</fullName>
    </submittedName>
</protein>
<dbReference type="InterPro" id="IPR036412">
    <property type="entry name" value="HAD-like_sf"/>
</dbReference>
<keyword evidence="1" id="KW-0378">Hydrolase</keyword>
<proteinExistence type="predicted"/>
<reference evidence="1" key="2">
    <citation type="submission" date="2020-09" db="EMBL/GenBank/DDBJ databases">
        <authorList>
            <person name="Sun Q."/>
            <person name="Zhou Y."/>
        </authorList>
    </citation>
    <scope>NUCLEOTIDE SEQUENCE</scope>
    <source>
        <strain evidence="1">CGMCC 4.7110</strain>
    </source>
</reference>
<sequence>MVKGVMFDFSGTLFRIESTAQWLRAVVADAGLAVPVSELDACTARLEEFGAQPGGVPPRRVPTHLEDLWRGRDLTAERHRAAFTALAQEARLPSADLAAALYDRSQVSEAWQPYPDTEATLRALHERGVPIAVVSNIGWDMRPVFRDHGVDDLVDAYFLSFECEVEKPDPRIFQMACDRLGVAPANTLMVGDDRVTDIGAAALGCQIRLVDPLPVAERPDALTEALQLLEEQPRLI</sequence>
<accession>A0A917X9G0</accession>